<gene>
    <name evidence="1" type="ORF">AX774_g6353</name>
</gene>
<sequence length="156" mass="18608">MTCTNNESEIFLIELVQDSHRFCFNSNISNLGKIKKLEYFETWNFRILKYQVLHLNLLSYVLFPHSSTFPNLVLYQMTTFFAFDFFKVNRKKVIKLQEFSRNEWGRKKSNIHDFSYSRFIASDENYTVELVLQALVLEKYIISPFHAQLSPIQLNS</sequence>
<name>A0A1R1PGT8_ZANCU</name>
<dbReference type="AlphaFoldDB" id="A0A1R1PGT8"/>
<organism evidence="1 2">
    <name type="scientific">Zancudomyces culisetae</name>
    <name type="common">Gut fungus</name>
    <name type="synonym">Smittium culisetae</name>
    <dbReference type="NCBI Taxonomy" id="1213189"/>
    <lineage>
        <taxon>Eukaryota</taxon>
        <taxon>Fungi</taxon>
        <taxon>Fungi incertae sedis</taxon>
        <taxon>Zoopagomycota</taxon>
        <taxon>Kickxellomycotina</taxon>
        <taxon>Harpellomycetes</taxon>
        <taxon>Harpellales</taxon>
        <taxon>Legeriomycetaceae</taxon>
        <taxon>Zancudomyces</taxon>
    </lineage>
</organism>
<proteinExistence type="predicted"/>
<comment type="caution">
    <text evidence="1">The sequence shown here is derived from an EMBL/GenBank/DDBJ whole genome shotgun (WGS) entry which is preliminary data.</text>
</comment>
<accession>A0A1R1PGT8</accession>
<keyword evidence="2" id="KW-1185">Reference proteome</keyword>
<evidence type="ECO:0000313" key="1">
    <source>
        <dbReference type="EMBL" id="OMH80215.1"/>
    </source>
</evidence>
<dbReference type="EMBL" id="LSSK01001259">
    <property type="protein sequence ID" value="OMH80215.1"/>
    <property type="molecule type" value="Genomic_DNA"/>
</dbReference>
<protein>
    <submittedName>
        <fullName evidence="1">Uncharacterized protein</fullName>
    </submittedName>
</protein>
<reference evidence="2" key="1">
    <citation type="submission" date="2017-01" db="EMBL/GenBank/DDBJ databases">
        <authorList>
            <person name="Wang Y."/>
            <person name="White M."/>
            <person name="Kvist S."/>
            <person name="Moncalvo J.-M."/>
        </authorList>
    </citation>
    <scope>NUCLEOTIDE SEQUENCE [LARGE SCALE GENOMIC DNA]</scope>
    <source>
        <strain evidence="2">COL-18-3</strain>
    </source>
</reference>
<dbReference type="Proteomes" id="UP000188320">
    <property type="component" value="Unassembled WGS sequence"/>
</dbReference>
<evidence type="ECO:0000313" key="2">
    <source>
        <dbReference type="Proteomes" id="UP000188320"/>
    </source>
</evidence>